<keyword evidence="3" id="KW-1185">Reference proteome</keyword>
<dbReference type="CDD" id="cd07432">
    <property type="entry name" value="PHP_HisPPase"/>
    <property type="match status" value="1"/>
</dbReference>
<dbReference type="InterPro" id="IPR004013">
    <property type="entry name" value="PHP_dom"/>
</dbReference>
<dbReference type="EMBL" id="LS974202">
    <property type="protein sequence ID" value="SSC13544.1"/>
    <property type="molecule type" value="Genomic_DNA"/>
</dbReference>
<evidence type="ECO:0000313" key="3">
    <source>
        <dbReference type="Proteomes" id="UP000250796"/>
    </source>
</evidence>
<dbReference type="PANTHER" id="PTHR42924:SF3">
    <property type="entry name" value="POLYMERASE_HISTIDINOL PHOSPHATASE N-TERMINAL DOMAIN-CONTAINING PROTEIN"/>
    <property type="match status" value="1"/>
</dbReference>
<dbReference type="GO" id="GO:0004534">
    <property type="term" value="F:5'-3' RNA exonuclease activity"/>
    <property type="evidence" value="ECO:0007669"/>
    <property type="project" value="TreeGrafter"/>
</dbReference>
<dbReference type="Proteomes" id="UP000250796">
    <property type="component" value="Chromosome MESINF"/>
</dbReference>
<dbReference type="PANTHER" id="PTHR42924">
    <property type="entry name" value="EXONUCLEASE"/>
    <property type="match status" value="1"/>
</dbReference>
<dbReference type="InterPro" id="IPR052018">
    <property type="entry name" value="PHP_domain"/>
</dbReference>
<evidence type="ECO:0000313" key="2">
    <source>
        <dbReference type="EMBL" id="SSC13544.1"/>
    </source>
</evidence>
<gene>
    <name evidence="2" type="ORF">MESINF_2104</name>
</gene>
<evidence type="ECO:0000259" key="1">
    <source>
        <dbReference type="SMART" id="SM00481"/>
    </source>
</evidence>
<dbReference type="InterPro" id="IPR003141">
    <property type="entry name" value="Pol/His_phosphatase_N"/>
</dbReference>
<sequence length="241" mass="27267">MESFFCDFHIHSCLSPCADITMTPNEIARVCCERGVDWIAITDHNSAGNVRVFTEVLKRSGINVIPGMEIHTLDDVHVLAYFPDVSVAEEYSRWLLDEKLAKIEIDPEISGYQLYVGEDDSFTSMENIWLGQPTLLGIDEAISTVKERGGICVMAHIDRKMGLVIQLGFIPENYRDFPVEVSFKESLKKIDLKTDNIIHSSDAHSLNLVRPTISMMAEKRTFDEFRLGLISGGKRVKIIWD</sequence>
<dbReference type="SUPFAM" id="SSF89550">
    <property type="entry name" value="PHP domain-like"/>
    <property type="match status" value="1"/>
</dbReference>
<reference evidence="2 3" key="1">
    <citation type="submission" date="2017-01" db="EMBL/GenBank/DDBJ databases">
        <authorList>
            <person name="Erauso G."/>
        </authorList>
    </citation>
    <scope>NUCLEOTIDE SEQUENCE [LARGE SCALE GENOMIC DNA]</scope>
    <source>
        <strain evidence="2">MESINF1</strain>
    </source>
</reference>
<feature type="domain" description="Polymerase/histidinol phosphatase N-terminal" evidence="1">
    <location>
        <begin position="6"/>
        <end position="74"/>
    </location>
</feature>
<name>A0A7Z7LG98_9BACT</name>
<dbReference type="SMART" id="SM00481">
    <property type="entry name" value="POLIIIAc"/>
    <property type="match status" value="1"/>
</dbReference>
<dbReference type="AlphaFoldDB" id="A0A7Z7LG98"/>
<dbReference type="InterPro" id="IPR016195">
    <property type="entry name" value="Pol/histidinol_Pase-like"/>
</dbReference>
<dbReference type="Gene3D" id="3.20.20.140">
    <property type="entry name" value="Metal-dependent hydrolases"/>
    <property type="match status" value="1"/>
</dbReference>
<dbReference type="Pfam" id="PF02811">
    <property type="entry name" value="PHP"/>
    <property type="match status" value="1"/>
</dbReference>
<proteinExistence type="predicted"/>
<dbReference type="GO" id="GO:0035312">
    <property type="term" value="F:5'-3' DNA exonuclease activity"/>
    <property type="evidence" value="ECO:0007669"/>
    <property type="project" value="TreeGrafter"/>
</dbReference>
<protein>
    <submittedName>
        <fullName evidence="2">PHP domain protein</fullName>
    </submittedName>
</protein>
<organism evidence="2 3">
    <name type="scientific">Mesotoga infera</name>
    <dbReference type="NCBI Taxonomy" id="1236046"/>
    <lineage>
        <taxon>Bacteria</taxon>
        <taxon>Thermotogati</taxon>
        <taxon>Thermotogota</taxon>
        <taxon>Thermotogae</taxon>
        <taxon>Kosmotogales</taxon>
        <taxon>Kosmotogaceae</taxon>
        <taxon>Mesotoga</taxon>
    </lineage>
</organism>
<dbReference type="KEGG" id="minf:MESINF_2104"/>
<accession>A0A7Z7LG98</accession>